<dbReference type="GO" id="GO:0045259">
    <property type="term" value="C:proton-transporting ATP synthase complex"/>
    <property type="evidence" value="ECO:0007669"/>
    <property type="project" value="UniProtKB-KW"/>
</dbReference>
<comment type="caution">
    <text evidence="9">The sequence shown here is derived from an EMBL/GenBank/DDBJ whole genome shotgun (WGS) entry which is preliminary data.</text>
</comment>
<keyword evidence="10" id="KW-1185">Reference proteome</keyword>
<keyword evidence="4 8" id="KW-0406">Ion transport</keyword>
<dbReference type="SUPFAM" id="SSF47928">
    <property type="entry name" value="N-terminal domain of the delta subunit of the F1F0-ATP synthase"/>
    <property type="match status" value="1"/>
</dbReference>
<evidence type="ECO:0000256" key="5">
    <source>
        <dbReference type="ARBA" id="ARBA00023136"/>
    </source>
</evidence>
<dbReference type="PRINTS" id="PR00125">
    <property type="entry name" value="ATPASEDELTA"/>
</dbReference>
<comment type="subcellular location">
    <subcellularLocation>
        <location evidence="8">Cell membrane</location>
        <topology evidence="8">Peripheral membrane protein</topology>
    </subcellularLocation>
    <subcellularLocation>
        <location evidence="1">Membrane</location>
    </subcellularLocation>
</comment>
<evidence type="ECO:0000256" key="6">
    <source>
        <dbReference type="ARBA" id="ARBA00023196"/>
    </source>
</evidence>
<proteinExistence type="inferred from homology"/>
<comment type="similarity">
    <text evidence="8">Belongs to the ATPase delta chain family.</text>
</comment>
<accession>A0A2N8KIY6</accession>
<comment type="function">
    <text evidence="8">F(1)F(0) ATP synthase produces ATP from ADP in the presence of a proton or sodium gradient. F-type ATPases consist of two structural domains, F(1) containing the extramembraneous catalytic core and F(0) containing the membrane proton channel, linked together by a central stalk and a peripheral stalk. During catalysis, ATP synthesis in the catalytic domain of F(1) is coupled via a rotary mechanism of the central stalk subunits to proton translocation.</text>
</comment>
<name>A0A2N8KIY6_9BURK</name>
<keyword evidence="8" id="KW-1003">Cell membrane</keyword>
<dbReference type="Pfam" id="PF00213">
    <property type="entry name" value="OSCP"/>
    <property type="match status" value="1"/>
</dbReference>
<gene>
    <name evidence="8" type="primary">atpH</name>
    <name evidence="9" type="ORF">C1I89_13080</name>
</gene>
<sequence>MAELSTVARPYAEALFSAACDDKAGLPAWSDLVGEMSQVASNPDVREAMADPRLGDKQRVELFTGLIKAELPQAARNFIALLVENDRLLLLPDIATQFAALRNRHDGTAQAEITSAFELSDAQVQELVAALEQKFGLKLKPSVTVDPSLIGGVRVAVGDQVLDTSVQAQLARMRDQLAA</sequence>
<evidence type="ECO:0000313" key="10">
    <source>
        <dbReference type="Proteomes" id="UP000235994"/>
    </source>
</evidence>
<evidence type="ECO:0000313" key="9">
    <source>
        <dbReference type="EMBL" id="PND33414.1"/>
    </source>
</evidence>
<evidence type="ECO:0000256" key="3">
    <source>
        <dbReference type="ARBA" id="ARBA00022781"/>
    </source>
</evidence>
<keyword evidence="3 8" id="KW-0375">Hydrogen ion transport</keyword>
<dbReference type="NCBIfam" id="TIGR01145">
    <property type="entry name" value="ATP_synt_delta"/>
    <property type="match status" value="1"/>
</dbReference>
<dbReference type="GO" id="GO:0046933">
    <property type="term" value="F:proton-transporting ATP synthase activity, rotational mechanism"/>
    <property type="evidence" value="ECO:0007669"/>
    <property type="project" value="UniProtKB-UniRule"/>
</dbReference>
<evidence type="ECO:0000256" key="4">
    <source>
        <dbReference type="ARBA" id="ARBA00023065"/>
    </source>
</evidence>
<keyword evidence="7 8" id="KW-0066">ATP synthesis</keyword>
<organism evidence="9 10">
    <name type="scientific">Achromobacter pulmonis</name>
    <dbReference type="NCBI Taxonomy" id="1389932"/>
    <lineage>
        <taxon>Bacteria</taxon>
        <taxon>Pseudomonadati</taxon>
        <taxon>Pseudomonadota</taxon>
        <taxon>Betaproteobacteria</taxon>
        <taxon>Burkholderiales</taxon>
        <taxon>Alcaligenaceae</taxon>
        <taxon>Achromobacter</taxon>
    </lineage>
</organism>
<keyword evidence="2 8" id="KW-0813">Transport</keyword>
<evidence type="ECO:0000256" key="7">
    <source>
        <dbReference type="ARBA" id="ARBA00023310"/>
    </source>
</evidence>
<reference evidence="9 10" key="1">
    <citation type="submission" date="2018-01" db="EMBL/GenBank/DDBJ databases">
        <title>The draft genome of an aniline degradation strain ANB-1.</title>
        <authorList>
            <person name="Zhang L."/>
            <person name="Jiang J."/>
        </authorList>
    </citation>
    <scope>NUCLEOTIDE SEQUENCE [LARGE SCALE GENOMIC DNA]</scope>
    <source>
        <strain evidence="9 10">ANB-1</strain>
    </source>
</reference>
<protein>
    <recommendedName>
        <fullName evidence="8">ATP synthase subunit delta</fullName>
    </recommendedName>
    <alternativeName>
        <fullName evidence="8">ATP synthase F(1) sector subunit delta</fullName>
    </alternativeName>
    <alternativeName>
        <fullName evidence="8">F-type ATPase subunit delta</fullName>
        <shortName evidence="8">F-ATPase subunit delta</shortName>
    </alternativeName>
</protein>
<dbReference type="PANTHER" id="PTHR11910">
    <property type="entry name" value="ATP SYNTHASE DELTA CHAIN"/>
    <property type="match status" value="1"/>
</dbReference>
<keyword evidence="5 8" id="KW-0472">Membrane</keyword>
<dbReference type="GO" id="GO:0005886">
    <property type="term" value="C:plasma membrane"/>
    <property type="evidence" value="ECO:0007669"/>
    <property type="project" value="UniProtKB-SubCell"/>
</dbReference>
<dbReference type="NCBIfam" id="NF004402">
    <property type="entry name" value="PRK05758.2-2"/>
    <property type="match status" value="1"/>
</dbReference>
<dbReference type="Proteomes" id="UP000235994">
    <property type="component" value="Unassembled WGS sequence"/>
</dbReference>
<dbReference type="EMBL" id="POQS01000003">
    <property type="protein sequence ID" value="PND33414.1"/>
    <property type="molecule type" value="Genomic_DNA"/>
</dbReference>
<dbReference type="InterPro" id="IPR000711">
    <property type="entry name" value="ATPase_OSCP/dsu"/>
</dbReference>
<dbReference type="RefSeq" id="WP_102773201.1">
    <property type="nucleotide sequence ID" value="NZ_POQS01000003.1"/>
</dbReference>
<evidence type="ECO:0000256" key="1">
    <source>
        <dbReference type="ARBA" id="ARBA00004370"/>
    </source>
</evidence>
<evidence type="ECO:0000256" key="2">
    <source>
        <dbReference type="ARBA" id="ARBA00022448"/>
    </source>
</evidence>
<dbReference type="HAMAP" id="MF_01416">
    <property type="entry name" value="ATP_synth_delta_bact"/>
    <property type="match status" value="1"/>
</dbReference>
<keyword evidence="6 8" id="KW-0139">CF(1)</keyword>
<dbReference type="AlphaFoldDB" id="A0A2N8KIY6"/>
<dbReference type="InterPro" id="IPR026015">
    <property type="entry name" value="ATP_synth_OSCP/delta_N_sf"/>
</dbReference>
<comment type="function">
    <text evidence="8">This protein is part of the stalk that links CF(0) to CF(1). It either transmits conformational changes from CF(0) to CF(1) or is implicated in proton conduction.</text>
</comment>
<evidence type="ECO:0000256" key="8">
    <source>
        <dbReference type="HAMAP-Rule" id="MF_01416"/>
    </source>
</evidence>
<dbReference type="Gene3D" id="1.10.520.20">
    <property type="entry name" value="N-terminal domain of the delta subunit of the F1F0-ATP synthase"/>
    <property type="match status" value="1"/>
</dbReference>